<dbReference type="InterPro" id="IPR004345">
    <property type="entry name" value="TB2_DP1_HVA22"/>
</dbReference>
<dbReference type="STRING" id="742152.A0A2H3JFI9"/>
<evidence type="ECO:0008006" key="3">
    <source>
        <dbReference type="Google" id="ProtNLM"/>
    </source>
</evidence>
<feature type="non-terminal residue" evidence="1">
    <location>
        <position position="139"/>
    </location>
</feature>
<dbReference type="Pfam" id="PF03134">
    <property type="entry name" value="TB2_DP1_HVA22"/>
    <property type="match status" value="1"/>
</dbReference>
<dbReference type="Proteomes" id="UP000218811">
    <property type="component" value="Unassembled WGS sequence"/>
</dbReference>
<dbReference type="AlphaFoldDB" id="A0A2H3JFI9"/>
<evidence type="ECO:0000313" key="1">
    <source>
        <dbReference type="EMBL" id="PCH40976.1"/>
    </source>
</evidence>
<reference evidence="1 2" key="1">
    <citation type="journal article" date="2012" name="Science">
        <title>The Paleozoic origin of enzymatic lignin decomposition reconstructed from 31 fungal genomes.</title>
        <authorList>
            <person name="Floudas D."/>
            <person name="Binder M."/>
            <person name="Riley R."/>
            <person name="Barry K."/>
            <person name="Blanchette R.A."/>
            <person name="Henrissat B."/>
            <person name="Martinez A.T."/>
            <person name="Otillar R."/>
            <person name="Spatafora J.W."/>
            <person name="Yadav J.S."/>
            <person name="Aerts A."/>
            <person name="Benoit I."/>
            <person name="Boyd A."/>
            <person name="Carlson A."/>
            <person name="Copeland A."/>
            <person name="Coutinho P.M."/>
            <person name="de Vries R.P."/>
            <person name="Ferreira P."/>
            <person name="Findley K."/>
            <person name="Foster B."/>
            <person name="Gaskell J."/>
            <person name="Glotzer D."/>
            <person name="Gorecki P."/>
            <person name="Heitman J."/>
            <person name="Hesse C."/>
            <person name="Hori C."/>
            <person name="Igarashi K."/>
            <person name="Jurgens J.A."/>
            <person name="Kallen N."/>
            <person name="Kersten P."/>
            <person name="Kohler A."/>
            <person name="Kuees U."/>
            <person name="Kumar T.K.A."/>
            <person name="Kuo A."/>
            <person name="LaButti K."/>
            <person name="Larrondo L.F."/>
            <person name="Lindquist E."/>
            <person name="Ling A."/>
            <person name="Lombard V."/>
            <person name="Lucas S."/>
            <person name="Lundell T."/>
            <person name="Martin R."/>
            <person name="McLaughlin D.J."/>
            <person name="Morgenstern I."/>
            <person name="Morin E."/>
            <person name="Murat C."/>
            <person name="Nagy L.G."/>
            <person name="Nolan M."/>
            <person name="Ohm R.A."/>
            <person name="Patyshakuliyeva A."/>
            <person name="Rokas A."/>
            <person name="Ruiz-Duenas F.J."/>
            <person name="Sabat G."/>
            <person name="Salamov A."/>
            <person name="Samejima M."/>
            <person name="Schmutz J."/>
            <person name="Slot J.C."/>
            <person name="St John F."/>
            <person name="Stenlid J."/>
            <person name="Sun H."/>
            <person name="Sun S."/>
            <person name="Syed K."/>
            <person name="Tsang A."/>
            <person name="Wiebenga A."/>
            <person name="Young D."/>
            <person name="Pisabarro A."/>
            <person name="Eastwood D.C."/>
            <person name="Martin F."/>
            <person name="Cullen D."/>
            <person name="Grigoriev I.V."/>
            <person name="Hibbett D.S."/>
        </authorList>
    </citation>
    <scope>NUCLEOTIDE SEQUENCE [LARGE SCALE GENOMIC DNA]</scope>
    <source>
        <strain evidence="1 2">MD-104</strain>
    </source>
</reference>
<evidence type="ECO:0000313" key="2">
    <source>
        <dbReference type="Proteomes" id="UP000218811"/>
    </source>
</evidence>
<proteinExistence type="predicted"/>
<dbReference type="OMA" id="IWIVWCC"/>
<dbReference type="EMBL" id="KB468113">
    <property type="protein sequence ID" value="PCH40976.1"/>
    <property type="molecule type" value="Genomic_DNA"/>
</dbReference>
<sequence length="139" mass="16104">MPLIVPILRLAYVFLNVFDTFKTLRRPPVSSRDGGRPSSRAMSQRKRAMKGCMTVWLVWVCFVIYERTIDQMVRLFVPFYDEFKSGVILFFLFTRARGAEPIFLHVLRPFIKPYAEILDPILDVIFNVGDFVLLAASLP</sequence>
<accession>A0A2H3JFI9</accession>
<name>A0A2H3JFI9_WOLCO</name>
<protein>
    <recommendedName>
        <fullName evidence="3">Protein YOP1</fullName>
    </recommendedName>
</protein>
<dbReference type="OrthoDB" id="434647at2759"/>
<gene>
    <name evidence="1" type="ORF">WOLCODRAFT_46374</name>
</gene>
<keyword evidence="2" id="KW-1185">Reference proteome</keyword>
<organism evidence="1 2">
    <name type="scientific">Wolfiporia cocos (strain MD-104)</name>
    <name type="common">Brown rot fungus</name>
    <dbReference type="NCBI Taxonomy" id="742152"/>
    <lineage>
        <taxon>Eukaryota</taxon>
        <taxon>Fungi</taxon>
        <taxon>Dikarya</taxon>
        <taxon>Basidiomycota</taxon>
        <taxon>Agaricomycotina</taxon>
        <taxon>Agaricomycetes</taxon>
        <taxon>Polyporales</taxon>
        <taxon>Phaeolaceae</taxon>
        <taxon>Wolfiporia</taxon>
    </lineage>
</organism>